<dbReference type="PIRSF" id="PIRSF005902">
    <property type="entry name" value="DNase_TatD"/>
    <property type="match status" value="1"/>
</dbReference>
<dbReference type="HAMAP" id="MF_02048">
    <property type="entry name" value="Deacylase_DTD3"/>
    <property type="match status" value="1"/>
</dbReference>
<evidence type="ECO:0000256" key="1">
    <source>
        <dbReference type="ARBA" id="ARBA00022723"/>
    </source>
</evidence>
<dbReference type="PANTHER" id="PTHR46124:SF2">
    <property type="entry name" value="D-AMINOACYL-TRNA DEACYLASE"/>
    <property type="match status" value="1"/>
</dbReference>
<gene>
    <name evidence="3" type="primary">dtd3</name>
    <name evidence="5" type="ORF">Mic7113_5560</name>
</gene>
<dbReference type="GO" id="GO:0019478">
    <property type="term" value="P:D-amino acid catabolic process"/>
    <property type="evidence" value="ECO:0007669"/>
    <property type="project" value="UniProtKB-UniRule"/>
</dbReference>
<dbReference type="InterPro" id="IPR033665">
    <property type="entry name" value="Deacylase_DTD3"/>
</dbReference>
<dbReference type="OrthoDB" id="9810005at2"/>
<dbReference type="EC" id="3.1.1.96" evidence="3"/>
<feature type="binding site" evidence="3 4">
    <location>
        <position position="7"/>
    </location>
    <ligand>
        <name>a divalent metal cation</name>
        <dbReference type="ChEBI" id="CHEBI:60240"/>
        <label>1</label>
    </ligand>
</feature>
<protein>
    <recommendedName>
        <fullName evidence="3">D-aminoacyl-tRNA deacylase</fullName>
        <ecNumber evidence="3">3.1.1.96</ecNumber>
    </recommendedName>
</protein>
<comment type="function">
    <text evidence="3">Catalyzes the hydrolysis of D-tyrosyl-tRNA(Tyr).</text>
</comment>
<dbReference type="InterPro" id="IPR001130">
    <property type="entry name" value="TatD-like"/>
</dbReference>
<dbReference type="eggNOG" id="COG0084">
    <property type="taxonomic scope" value="Bacteria"/>
</dbReference>
<dbReference type="PANTHER" id="PTHR46124">
    <property type="entry name" value="D-AMINOACYL-TRNA DEACYLASE"/>
    <property type="match status" value="1"/>
</dbReference>
<keyword evidence="1 3" id="KW-0479">Metal-binding</keyword>
<dbReference type="Proteomes" id="UP000010471">
    <property type="component" value="Chromosome"/>
</dbReference>
<dbReference type="PROSITE" id="PS01137">
    <property type="entry name" value="TATD_1"/>
    <property type="match status" value="1"/>
</dbReference>
<feature type="binding site" evidence="3 4">
    <location>
        <position position="156"/>
    </location>
    <ligand>
        <name>a divalent metal cation</name>
        <dbReference type="ChEBI" id="CHEBI:60240"/>
        <label>2</label>
    </ligand>
</feature>
<dbReference type="SUPFAM" id="SSF51556">
    <property type="entry name" value="Metallo-dependent hydrolases"/>
    <property type="match status" value="1"/>
</dbReference>
<dbReference type="PROSITE" id="PS01091">
    <property type="entry name" value="TATD_3"/>
    <property type="match status" value="1"/>
</dbReference>
<dbReference type="GO" id="GO:0005829">
    <property type="term" value="C:cytosol"/>
    <property type="evidence" value="ECO:0007669"/>
    <property type="project" value="TreeGrafter"/>
</dbReference>
<dbReference type="HOGENOM" id="CLU_031506_4_0_3"/>
<comment type="catalytic activity">
    <reaction evidence="3">
        <text>D-tyrosyl-tRNA(Tyr) + H2O = D-tyrosine + tRNA(Tyr)</text>
        <dbReference type="Rhea" id="RHEA:25347"/>
        <dbReference type="Rhea" id="RHEA-COMP:9707"/>
        <dbReference type="Rhea" id="RHEA-COMP:9872"/>
        <dbReference type="ChEBI" id="CHEBI:15377"/>
        <dbReference type="ChEBI" id="CHEBI:58570"/>
        <dbReference type="ChEBI" id="CHEBI:78442"/>
        <dbReference type="ChEBI" id="CHEBI:78723"/>
    </reaction>
</comment>
<organism evidence="5 6">
    <name type="scientific">Allocoleopsis franciscana PCC 7113</name>
    <dbReference type="NCBI Taxonomy" id="1173027"/>
    <lineage>
        <taxon>Bacteria</taxon>
        <taxon>Bacillati</taxon>
        <taxon>Cyanobacteriota</taxon>
        <taxon>Cyanophyceae</taxon>
        <taxon>Coleofasciculales</taxon>
        <taxon>Coleofasciculaceae</taxon>
        <taxon>Allocoleopsis</taxon>
        <taxon>Allocoleopsis franciscana</taxon>
    </lineage>
</organism>
<dbReference type="FunFam" id="3.20.20.140:FF:000005">
    <property type="entry name" value="TatD family hydrolase"/>
    <property type="match status" value="1"/>
</dbReference>
<dbReference type="PATRIC" id="fig|1173027.3.peg.6160"/>
<dbReference type="STRING" id="1173027.Mic7113_5560"/>
<feature type="binding site" evidence="3">
    <location>
        <position position="94"/>
    </location>
    <ligand>
        <name>a divalent metal cation</name>
        <dbReference type="ChEBI" id="CHEBI:60240"/>
        <label>2</label>
    </ligand>
</feature>
<accession>K9WNT6</accession>
<dbReference type="EMBL" id="CP003630">
    <property type="protein sequence ID" value="AFZ21192.1"/>
    <property type="molecule type" value="Genomic_DNA"/>
</dbReference>
<sequence length="274" mass="30501">MPLVDTHVHINFETFQTDLEATRDRWRQAGVVSLVHSCVEPTEVAAIRALADQFPELFYAVGLHPLDAEKWTSDTTDLILSLARCDPKVVAIGETGLDFFKAENPQEQKAVFEAQLAIAKQLDLPVIIHCRDAALPMRTLLQEFWERHGSVKGVMHCWGGTPEETQWFLDLGFYISFSGIVTFKNAQSIQASVVIVPSNRLLIETDCPFLAPVPKRGKRNEPAYVRYVAECVAHLRNIPIETLATQTTENAIELFGLTLPNGSVSSSDCYSTNS</sequence>
<comment type="cofactor">
    <cofactor evidence="3">
        <name>a divalent metal cation</name>
        <dbReference type="ChEBI" id="CHEBI:60240"/>
    </cofactor>
    <text evidence="3">Binds 2 divalent metal cations per subunit.</text>
</comment>
<dbReference type="InterPro" id="IPR032466">
    <property type="entry name" value="Metal_Hydrolase"/>
</dbReference>
<feature type="binding site" evidence="3 4">
    <location>
        <position position="9"/>
    </location>
    <ligand>
        <name>a divalent metal cation</name>
        <dbReference type="ChEBI" id="CHEBI:60240"/>
        <label>1</label>
    </ligand>
</feature>
<evidence type="ECO:0000256" key="3">
    <source>
        <dbReference type="HAMAP-Rule" id="MF_02048"/>
    </source>
</evidence>
<keyword evidence="6" id="KW-1185">Reference proteome</keyword>
<dbReference type="GO" id="GO:0004536">
    <property type="term" value="F:DNA nuclease activity"/>
    <property type="evidence" value="ECO:0007669"/>
    <property type="project" value="InterPro"/>
</dbReference>
<evidence type="ECO:0000313" key="5">
    <source>
        <dbReference type="EMBL" id="AFZ21192.1"/>
    </source>
</evidence>
<feature type="binding site" evidence="3 4">
    <location>
        <position position="129"/>
    </location>
    <ligand>
        <name>a divalent metal cation</name>
        <dbReference type="ChEBI" id="CHEBI:60240"/>
        <label>2</label>
    </ligand>
</feature>
<dbReference type="RefSeq" id="WP_015185325.1">
    <property type="nucleotide sequence ID" value="NC_019738.1"/>
</dbReference>
<name>K9WNT6_9CYAN</name>
<comment type="catalytic activity">
    <reaction evidence="3">
        <text>a D-aminoacyl-tRNA + H2O = a tRNA + a D-alpha-amino acid + H(+)</text>
        <dbReference type="Rhea" id="RHEA:13953"/>
        <dbReference type="Rhea" id="RHEA-COMP:10123"/>
        <dbReference type="Rhea" id="RHEA-COMP:10124"/>
        <dbReference type="ChEBI" id="CHEBI:15377"/>
        <dbReference type="ChEBI" id="CHEBI:15378"/>
        <dbReference type="ChEBI" id="CHEBI:59871"/>
        <dbReference type="ChEBI" id="CHEBI:78442"/>
        <dbReference type="ChEBI" id="CHEBI:79333"/>
        <dbReference type="EC" id="3.1.1.96"/>
    </reaction>
</comment>
<dbReference type="Gene3D" id="3.20.20.140">
    <property type="entry name" value="Metal-dependent hydrolases"/>
    <property type="match status" value="1"/>
</dbReference>
<reference evidence="5 6" key="1">
    <citation type="submission" date="2012-06" db="EMBL/GenBank/DDBJ databases">
        <title>Finished chromosome of genome of Microcoleus sp. PCC 7113.</title>
        <authorList>
            <consortium name="US DOE Joint Genome Institute"/>
            <person name="Gugger M."/>
            <person name="Coursin T."/>
            <person name="Rippka R."/>
            <person name="Tandeau De Marsac N."/>
            <person name="Huntemann M."/>
            <person name="Wei C.-L."/>
            <person name="Han J."/>
            <person name="Detter J.C."/>
            <person name="Han C."/>
            <person name="Tapia R."/>
            <person name="Chen A."/>
            <person name="Kyrpides N."/>
            <person name="Mavromatis K."/>
            <person name="Markowitz V."/>
            <person name="Szeto E."/>
            <person name="Ivanova N."/>
            <person name="Pagani I."/>
            <person name="Pati A."/>
            <person name="Goodwin L."/>
            <person name="Nordberg H.P."/>
            <person name="Cantor M.N."/>
            <person name="Hua S.X."/>
            <person name="Woyke T."/>
            <person name="Kerfeld C.A."/>
        </authorList>
    </citation>
    <scope>NUCLEOTIDE SEQUENCE [LARGE SCALE GENOMIC DNA]</scope>
    <source>
        <strain evidence="5 6">PCC 7113</strain>
    </source>
</reference>
<keyword evidence="2 3" id="KW-0378">Hydrolase</keyword>
<dbReference type="GO" id="GO:0051500">
    <property type="term" value="F:D-tyrosyl-tRNA(Tyr) deacylase activity"/>
    <property type="evidence" value="ECO:0007669"/>
    <property type="project" value="RHEA"/>
</dbReference>
<proteinExistence type="inferred from homology"/>
<dbReference type="InterPro" id="IPR015991">
    <property type="entry name" value="TatD/YcfH-like"/>
</dbReference>
<feature type="binding site" evidence="3 4">
    <location>
        <position position="94"/>
    </location>
    <ligand>
        <name>a divalent metal cation</name>
        <dbReference type="ChEBI" id="CHEBI:60240"/>
        <label>1</label>
    </ligand>
</feature>
<dbReference type="InterPro" id="IPR018228">
    <property type="entry name" value="DNase_TatD-rel_CS"/>
</dbReference>
<dbReference type="Pfam" id="PF01026">
    <property type="entry name" value="TatD_DNase"/>
    <property type="match status" value="1"/>
</dbReference>
<dbReference type="CDD" id="cd01310">
    <property type="entry name" value="TatD_DNAse"/>
    <property type="match status" value="1"/>
</dbReference>
<dbReference type="AlphaFoldDB" id="K9WNT6"/>
<dbReference type="GO" id="GO:0046872">
    <property type="term" value="F:metal ion binding"/>
    <property type="evidence" value="ECO:0007669"/>
    <property type="project" value="UniProtKB-KW"/>
</dbReference>
<evidence type="ECO:0000256" key="2">
    <source>
        <dbReference type="ARBA" id="ARBA00022801"/>
    </source>
</evidence>
<evidence type="ECO:0000256" key="4">
    <source>
        <dbReference type="PIRSR" id="PIRSR005902-1"/>
    </source>
</evidence>
<dbReference type="NCBIfam" id="TIGR00010">
    <property type="entry name" value="YchF/TatD family DNA exonuclease"/>
    <property type="match status" value="1"/>
</dbReference>
<dbReference type="KEGG" id="mic:Mic7113_5560"/>
<evidence type="ECO:0000313" key="6">
    <source>
        <dbReference type="Proteomes" id="UP000010471"/>
    </source>
</evidence>
<feature type="binding site" evidence="3 4">
    <location>
        <position position="206"/>
    </location>
    <ligand>
        <name>a divalent metal cation</name>
        <dbReference type="ChEBI" id="CHEBI:60240"/>
        <label>1</label>
    </ligand>
</feature>
<comment type="similarity">
    <text evidence="3">Belongs to the metallo-dependent hydrolases superfamily. TatD-type hydrolase family. DTD3 subfamily.</text>
</comment>